<accession>A0A8X7P846</accession>
<gene>
    <name evidence="2" type="ORF">Bca52824_093063</name>
</gene>
<comment type="caution">
    <text evidence="2">The sequence shown here is derived from an EMBL/GenBank/DDBJ whole genome shotgun (WGS) entry which is preliminary data.</text>
</comment>
<dbReference type="AlphaFoldDB" id="A0A8X7P846"/>
<evidence type="ECO:0000313" key="2">
    <source>
        <dbReference type="EMBL" id="KAG2245079.1"/>
    </source>
</evidence>
<sequence length="286" mass="30309">MESDPIPSTTKVSAHVDVATVDPGVVPGVDTALPSSEAPPLATAYDGSCSASPKQTDQPNACLVEASYFLTQPSSACSYSSYAGFKGLDSTRSTVATETVSLGSKECPDITSIDSQGCILLDHEESDLSTKENSEIGEPRSEVTTVSVVTVNTPTEDVSLAKIPTTNVMAASSSYETFEQFDVSNHVDSSPHSPPTSEAFLGKVDNVVDTSFSSPSSVPFVHKNLFAVLDNDEVKDPAAVPALDFLFSITILSFCGRPLKPSQRLKEMEWFTAGKGKRGRGRGPHH</sequence>
<dbReference type="Proteomes" id="UP000886595">
    <property type="component" value="Unassembled WGS sequence"/>
</dbReference>
<name>A0A8X7P846_BRACI</name>
<proteinExistence type="predicted"/>
<protein>
    <submittedName>
        <fullName evidence="2">Uncharacterized protein</fullName>
    </submittedName>
</protein>
<reference evidence="2 3" key="1">
    <citation type="submission" date="2020-02" db="EMBL/GenBank/DDBJ databases">
        <authorList>
            <person name="Ma Q."/>
            <person name="Huang Y."/>
            <person name="Song X."/>
            <person name="Pei D."/>
        </authorList>
    </citation>
    <scope>NUCLEOTIDE SEQUENCE [LARGE SCALE GENOMIC DNA]</scope>
    <source>
        <strain evidence="2">Sxm20200214</strain>
        <tissue evidence="2">Leaf</tissue>
    </source>
</reference>
<evidence type="ECO:0000313" key="3">
    <source>
        <dbReference type="Proteomes" id="UP000886595"/>
    </source>
</evidence>
<keyword evidence="3" id="KW-1185">Reference proteome</keyword>
<evidence type="ECO:0000256" key="1">
    <source>
        <dbReference type="SAM" id="MobiDB-lite"/>
    </source>
</evidence>
<dbReference type="EMBL" id="JAAMPC010000038">
    <property type="protein sequence ID" value="KAG2245079.1"/>
    <property type="molecule type" value="Genomic_DNA"/>
</dbReference>
<organism evidence="2 3">
    <name type="scientific">Brassica carinata</name>
    <name type="common">Ethiopian mustard</name>
    <name type="synonym">Abyssinian cabbage</name>
    <dbReference type="NCBI Taxonomy" id="52824"/>
    <lineage>
        <taxon>Eukaryota</taxon>
        <taxon>Viridiplantae</taxon>
        <taxon>Streptophyta</taxon>
        <taxon>Embryophyta</taxon>
        <taxon>Tracheophyta</taxon>
        <taxon>Spermatophyta</taxon>
        <taxon>Magnoliopsida</taxon>
        <taxon>eudicotyledons</taxon>
        <taxon>Gunneridae</taxon>
        <taxon>Pentapetalae</taxon>
        <taxon>rosids</taxon>
        <taxon>malvids</taxon>
        <taxon>Brassicales</taxon>
        <taxon>Brassicaceae</taxon>
        <taxon>Brassiceae</taxon>
        <taxon>Brassica</taxon>
    </lineage>
</organism>
<feature type="region of interest" description="Disordered" evidence="1">
    <location>
        <begin position="28"/>
        <end position="56"/>
    </location>
</feature>